<keyword evidence="2" id="KW-0969">Cilium</keyword>
<evidence type="ECO:0000256" key="1">
    <source>
        <dbReference type="SAM" id="MobiDB-lite"/>
    </source>
</evidence>
<keyword evidence="2" id="KW-0282">Flagellum</keyword>
<feature type="region of interest" description="Disordered" evidence="1">
    <location>
        <begin position="55"/>
        <end position="85"/>
    </location>
</feature>
<organism evidence="2 3">
    <name type="scientific">Chelatococcus sambhunathii</name>
    <dbReference type="NCBI Taxonomy" id="363953"/>
    <lineage>
        <taxon>Bacteria</taxon>
        <taxon>Pseudomonadati</taxon>
        <taxon>Pseudomonadota</taxon>
        <taxon>Alphaproteobacteria</taxon>
        <taxon>Hyphomicrobiales</taxon>
        <taxon>Chelatococcaceae</taxon>
        <taxon>Chelatococcus</taxon>
    </lineage>
</organism>
<dbReference type="RefSeq" id="WP_309389163.1">
    <property type="nucleotide sequence ID" value="NZ_JADBEO010000006.1"/>
</dbReference>
<evidence type="ECO:0000313" key="2">
    <source>
        <dbReference type="EMBL" id="MDR4305834.1"/>
    </source>
</evidence>
<evidence type="ECO:0000313" key="3">
    <source>
        <dbReference type="Proteomes" id="UP001181622"/>
    </source>
</evidence>
<accession>A0ABU1DCJ5</accession>
<keyword evidence="2" id="KW-0966">Cell projection</keyword>
<keyword evidence="3" id="KW-1185">Reference proteome</keyword>
<proteinExistence type="predicted"/>
<dbReference type="EMBL" id="JADBEO010000006">
    <property type="protein sequence ID" value="MDR4305834.1"/>
    <property type="molecule type" value="Genomic_DNA"/>
</dbReference>
<protein>
    <submittedName>
        <fullName evidence="2">Flagellar basal-body rod protein FlgB</fullName>
    </submittedName>
</protein>
<sequence length="128" mass="14041">MTGIGEPTLISALKTKMRWHEARQGVLAENVANAQTPNFRAHELAAVDFDNPSIGPARTDARHMSLATVDPTGRPGKEDDFERTPDGNTVVLEEQMTKAAQNQMDHQMAAMLYQKSLGLIRTALGRRG</sequence>
<feature type="compositionally biased region" description="Basic and acidic residues" evidence="1">
    <location>
        <begin position="75"/>
        <end position="85"/>
    </location>
</feature>
<comment type="caution">
    <text evidence="2">The sequence shown here is derived from an EMBL/GenBank/DDBJ whole genome shotgun (WGS) entry which is preliminary data.</text>
</comment>
<gene>
    <name evidence="2" type="ORF">IHQ68_04235</name>
</gene>
<dbReference type="Proteomes" id="UP001181622">
    <property type="component" value="Unassembled WGS sequence"/>
</dbReference>
<name>A0ABU1DCJ5_9HYPH</name>
<reference evidence="2" key="1">
    <citation type="submission" date="2020-10" db="EMBL/GenBank/DDBJ databases">
        <authorList>
            <person name="Abbas A."/>
            <person name="Razzaq R."/>
            <person name="Waqas M."/>
            <person name="Abbas N."/>
            <person name="Nielsen T.K."/>
            <person name="Hansen L.H."/>
            <person name="Hussain S."/>
            <person name="Shahid M."/>
        </authorList>
    </citation>
    <scope>NUCLEOTIDE SEQUENCE</scope>
    <source>
        <strain evidence="2">S14</strain>
    </source>
</reference>